<dbReference type="EMBL" id="WIXP02000013">
    <property type="protein sequence ID" value="KAF6201424.1"/>
    <property type="molecule type" value="Genomic_DNA"/>
</dbReference>
<dbReference type="Proteomes" id="UP000466442">
    <property type="component" value="Unassembled WGS sequence"/>
</dbReference>
<keyword evidence="3" id="KW-1185">Reference proteome</keyword>
<evidence type="ECO:0000313" key="3">
    <source>
        <dbReference type="Proteomes" id="UP000466442"/>
    </source>
</evidence>
<proteinExistence type="predicted"/>
<comment type="caution">
    <text evidence="2">The sequence shown here is derived from an EMBL/GenBank/DDBJ whole genome shotgun (WGS) entry which is preliminary data.</text>
</comment>
<dbReference type="AlphaFoldDB" id="A0A8S9WYW7"/>
<organism evidence="2 3">
    <name type="scientific">Apolygus lucorum</name>
    <name type="common">Small green plant bug</name>
    <name type="synonym">Lygocoris lucorum</name>
    <dbReference type="NCBI Taxonomy" id="248454"/>
    <lineage>
        <taxon>Eukaryota</taxon>
        <taxon>Metazoa</taxon>
        <taxon>Ecdysozoa</taxon>
        <taxon>Arthropoda</taxon>
        <taxon>Hexapoda</taxon>
        <taxon>Insecta</taxon>
        <taxon>Pterygota</taxon>
        <taxon>Neoptera</taxon>
        <taxon>Paraneoptera</taxon>
        <taxon>Hemiptera</taxon>
        <taxon>Heteroptera</taxon>
        <taxon>Panheteroptera</taxon>
        <taxon>Cimicomorpha</taxon>
        <taxon>Miridae</taxon>
        <taxon>Mirini</taxon>
        <taxon>Apolygus</taxon>
    </lineage>
</organism>
<sequence>SSRLRGILVFIVVDARETYNENHGYTLVEHTEEDGFGKKYSRRFYPRIRQHIKTYKKMLPMKITYNKLTVDETGVVEEEDVINEEMEVEETTNTILVKMRNERGEEITVEKEVMHTNIHDPSVKKKFLKLRMVNDEGEVVEELVELNDDNKRTNEILKAAGPYVKKRPKDKSTSIRSETCKRHLVVESTSLPRLGPPDQPASTSCIHPAQDPTSTLRTARLQDRTYPTRTINW</sequence>
<feature type="compositionally biased region" description="Polar residues" evidence="1">
    <location>
        <begin position="200"/>
        <end position="215"/>
    </location>
</feature>
<name>A0A8S9WYW7_APOLU</name>
<protein>
    <submittedName>
        <fullName evidence="2">Uncharacterized protein</fullName>
    </submittedName>
</protein>
<evidence type="ECO:0000256" key="1">
    <source>
        <dbReference type="SAM" id="MobiDB-lite"/>
    </source>
</evidence>
<gene>
    <name evidence="2" type="ORF">GE061_005872</name>
</gene>
<feature type="non-terminal residue" evidence="2">
    <location>
        <position position="233"/>
    </location>
</feature>
<evidence type="ECO:0000313" key="2">
    <source>
        <dbReference type="EMBL" id="KAF6201424.1"/>
    </source>
</evidence>
<feature type="region of interest" description="Disordered" evidence="1">
    <location>
        <begin position="190"/>
        <end position="215"/>
    </location>
</feature>
<reference evidence="2" key="1">
    <citation type="journal article" date="2021" name="Mol. Ecol. Resour.">
        <title>Apolygus lucorum genome provides insights into omnivorousness and mesophyll feeding.</title>
        <authorList>
            <person name="Liu Y."/>
            <person name="Liu H."/>
            <person name="Wang H."/>
            <person name="Huang T."/>
            <person name="Liu B."/>
            <person name="Yang B."/>
            <person name="Yin L."/>
            <person name="Li B."/>
            <person name="Zhang Y."/>
            <person name="Zhang S."/>
            <person name="Jiang F."/>
            <person name="Zhang X."/>
            <person name="Ren Y."/>
            <person name="Wang B."/>
            <person name="Wang S."/>
            <person name="Lu Y."/>
            <person name="Wu K."/>
            <person name="Fan W."/>
            <person name="Wang G."/>
        </authorList>
    </citation>
    <scope>NUCLEOTIDE SEQUENCE</scope>
    <source>
        <strain evidence="2">12Hb</strain>
    </source>
</reference>
<accession>A0A8S9WYW7</accession>